<dbReference type="EMBL" id="VFPS01000003">
    <property type="protein sequence ID" value="TQM98091.1"/>
    <property type="molecule type" value="Genomic_DNA"/>
</dbReference>
<proteinExistence type="predicted"/>
<comment type="caution">
    <text evidence="1">The sequence shown here is derived from an EMBL/GenBank/DDBJ whole genome shotgun (WGS) entry which is preliminary data.</text>
</comment>
<evidence type="ECO:0000313" key="1">
    <source>
        <dbReference type="EMBL" id="TQM98091.1"/>
    </source>
</evidence>
<accession>A0A4Y3UP60</accession>
<name>A0A4Y3UP60_9MICO</name>
<organism evidence="1 2">
    <name type="scientific">Microbacterium lacticum</name>
    <dbReference type="NCBI Taxonomy" id="33885"/>
    <lineage>
        <taxon>Bacteria</taxon>
        <taxon>Bacillati</taxon>
        <taxon>Actinomycetota</taxon>
        <taxon>Actinomycetes</taxon>
        <taxon>Micrococcales</taxon>
        <taxon>Microbacteriaceae</taxon>
        <taxon>Microbacterium</taxon>
    </lineage>
</organism>
<keyword evidence="2" id="KW-1185">Reference proteome</keyword>
<evidence type="ECO:0000313" key="2">
    <source>
        <dbReference type="Proteomes" id="UP000319804"/>
    </source>
</evidence>
<gene>
    <name evidence="1" type="ORF">FHX68_2116</name>
</gene>
<protein>
    <submittedName>
        <fullName evidence="1">Uncharacterized protein</fullName>
    </submittedName>
</protein>
<dbReference type="AlphaFoldDB" id="A0A4Y3UP60"/>
<sequence>MNTNVGPYRYTSLTAAISDRTSPLRQLLTEEFPNTRLIQAEYRAARPTLRVEGGSSNPGTLGGAFDYATRFRLDHSYSADLARLAFLGDEDGLANIDAMIVAAQVAQSIGDRSTVFRASWALSLLTEVYRIGLAGGSPLAALRKDATFDAMHLLELASEDALRQLDSLVTLAETALIPNIAGPFRIGPIFDGSTLCAADADIIAGDLLLDLKTRLGDKVKREGGRSDTLRIQDLLQLVGYVLFDRSNTYGVGRVGIYSARFGRMVVWGLDELLEKLAGKPINLSELRERVWVVLGGDSDGE</sequence>
<dbReference type="OrthoDB" id="4001768at2"/>
<dbReference type="Proteomes" id="UP000319804">
    <property type="component" value="Unassembled WGS sequence"/>
</dbReference>
<dbReference type="RefSeq" id="WP_141381140.1">
    <property type="nucleotide sequence ID" value="NZ_BJNA01000050.1"/>
</dbReference>
<reference evidence="1 2" key="1">
    <citation type="submission" date="2019-06" db="EMBL/GenBank/DDBJ databases">
        <title>Sequencing the genomes of 1000 actinobacteria strains.</title>
        <authorList>
            <person name="Klenk H.-P."/>
        </authorList>
    </citation>
    <scope>NUCLEOTIDE SEQUENCE [LARGE SCALE GENOMIC DNA]</scope>
    <source>
        <strain evidence="1 2">DSM 20427</strain>
    </source>
</reference>